<dbReference type="SUPFAM" id="SSF52540">
    <property type="entry name" value="P-loop containing nucleoside triphosphate hydrolases"/>
    <property type="match status" value="1"/>
</dbReference>
<dbReference type="AlphaFoldDB" id="A0AAU7MDB2"/>
<organism evidence="5">
    <name type="scientific">Micromonospora sp. CCTCC AA 2012012</name>
    <dbReference type="NCBI Taxonomy" id="3111921"/>
    <lineage>
        <taxon>Bacteria</taxon>
        <taxon>Bacillati</taxon>
        <taxon>Actinomycetota</taxon>
        <taxon>Actinomycetes</taxon>
        <taxon>Micromonosporales</taxon>
        <taxon>Micromonosporaceae</taxon>
        <taxon>Micromonospora</taxon>
    </lineage>
</organism>
<feature type="repeat" description="WD" evidence="3">
    <location>
        <begin position="1077"/>
        <end position="1103"/>
    </location>
</feature>
<reference evidence="6" key="2">
    <citation type="submission" date="2024-06" db="EMBL/GenBank/DDBJ databases">
        <title>Micromonospora mangrovi CCTCC AA 2012012 genome sequences.</title>
        <authorList>
            <person name="Gao J."/>
        </authorList>
    </citation>
    <scope>NUCLEOTIDE SEQUENCE</scope>
    <source>
        <strain evidence="6">CCTCC AA 2012012</strain>
    </source>
</reference>
<dbReference type="InterPro" id="IPR041664">
    <property type="entry name" value="AAA_16"/>
</dbReference>
<dbReference type="Gene3D" id="2.130.10.10">
    <property type="entry name" value="YVTN repeat-like/Quinoprotein amine dehydrogenase"/>
    <property type="match status" value="4"/>
</dbReference>
<feature type="repeat" description="WD" evidence="3">
    <location>
        <begin position="806"/>
        <end position="828"/>
    </location>
</feature>
<dbReference type="PRINTS" id="PR00320">
    <property type="entry name" value="GPROTEINBRPT"/>
</dbReference>
<accession>A0AAU7MDB2</accession>
<dbReference type="PROSITE" id="PS50294">
    <property type="entry name" value="WD_REPEATS_REGION"/>
    <property type="match status" value="3"/>
</dbReference>
<feature type="repeat" description="WD" evidence="3">
    <location>
        <begin position="830"/>
        <end position="873"/>
    </location>
</feature>
<keyword evidence="1 3" id="KW-0853">WD repeat</keyword>
<feature type="repeat" description="WD" evidence="3">
    <location>
        <begin position="687"/>
        <end position="730"/>
    </location>
</feature>
<dbReference type="Pfam" id="PF00400">
    <property type="entry name" value="WD40"/>
    <property type="match status" value="9"/>
</dbReference>
<dbReference type="RefSeq" id="WP_350936393.1">
    <property type="nucleotide sequence ID" value="NZ_CP157762.1"/>
</dbReference>
<dbReference type="InterPro" id="IPR027417">
    <property type="entry name" value="P-loop_NTPase"/>
</dbReference>
<dbReference type="CDD" id="cd00200">
    <property type="entry name" value="WD40"/>
    <property type="match status" value="2"/>
</dbReference>
<reference evidence="5" key="1">
    <citation type="submission" date="2024-01" db="EMBL/GenBank/DDBJ databases">
        <title>The genome sequence of Micromonospora mangrovi CCTCC AA 2012012.</title>
        <authorList>
            <person name="Gao J."/>
        </authorList>
    </citation>
    <scope>NUCLEOTIDE SEQUENCE</scope>
    <source>
        <strain evidence="5">CCTCC AA 2012012</strain>
    </source>
</reference>
<dbReference type="SMART" id="SM00320">
    <property type="entry name" value="WD40"/>
    <property type="match status" value="14"/>
</dbReference>
<gene>
    <name evidence="6" type="ORF">ABUL08_09045</name>
    <name evidence="5" type="ORF">VK199_09000</name>
</gene>
<feature type="repeat" description="WD" evidence="3">
    <location>
        <begin position="598"/>
        <end position="641"/>
    </location>
</feature>
<feature type="repeat" description="WD" evidence="3">
    <location>
        <begin position="873"/>
        <end position="916"/>
    </location>
</feature>
<dbReference type="EMBL" id="CP159342">
    <property type="protein sequence ID" value="XCH76216.1"/>
    <property type="molecule type" value="Genomic_DNA"/>
</dbReference>
<feature type="repeat" description="WD" evidence="3">
    <location>
        <begin position="1105"/>
        <end position="1148"/>
    </location>
</feature>
<evidence type="ECO:0000259" key="4">
    <source>
        <dbReference type="Pfam" id="PF13191"/>
    </source>
</evidence>
<dbReference type="InterPro" id="IPR036322">
    <property type="entry name" value="WD40_repeat_dom_sf"/>
</dbReference>
<feature type="repeat" description="WD" evidence="3">
    <location>
        <begin position="643"/>
        <end position="686"/>
    </location>
</feature>
<sequence>MTESHYQGVQFGDHNIQYNCSGPVVRTTLHGPVERMQDVCFDPVPLERDLGLARFTGRDWLIAQIDSFLSANARGYVLIQGEAGVGKSTLAAHLVRTRPWLHHFTRLPGGRSAPAARRSLAAQLITRWKLAEEWAPGGVLPLASGRPDWFGRLVHAAARERDQQTPGEPIVLVVDGLDEVDDGSDATELPLGLPVSLPDGVFVVATSRFGIDRALHGVRRPAVWLEIDVDGRDNLVDIRRFIADVTDPDRGDERLHQAVRGGGTDLEWFREAVARSCAGVWIYLQYVLDEIREGVRDPRSVAALPSDLAGYYAEQIGRWRSQATQQQWAHVTLPLLGVLGAARAPLTVEQLAAFAGVPSIDTVRVFTEETIRPFLRRHDDESVELRHQSLRDLIEGNPSAHRPDVAGLARQLAAQVRLAHRAITDGLTPPGALDARDWRSAGSYARHHLAAHAAVAGSLDALVCDPGFLLAASPGSIVARRDSLHTPDGKRALAAFELSLYDWVPSADAQNLTRLAANAARLGSAALVAACRHHTDGEWQTLWASWGGHHHRKLASGDDVVCAVEIARADGREVIVSGCFDGVVRIWDAVSGDPCGAPLAHDAAVTAVATGRIRDHDVIVTGTEEGTVHIWNAASGEPLGAPPAGHRGVVCAVAIGRVDGRDVIVTGGDDTTARLWNAVTGEQVRTLTGHHGGVRAVAIGRVDGRDVIVTGGDDTTARLWNAVTGEEARILTCHHGAVRQVAIGRIDGRDVIVTNAYDTRDIFAVPPACSVRVWDAVTGRCSDVDLDHDATAMSMTIGRIAGHDVIITGSAERTIRIWDAATGVPLGAPLAGHSSSVTSVTLGRIGDREVIVSGSGDGTVRIWEATVGDPATVAGHRYSVQAVAVGRAGDRDVVVSGGRDGTVRTWDALSGAPVSVLAGHGSPVNAVAIGQAAGRSVIISGCEDRTACVWDAVTGDLIRVLVGHSGEVRSVAIGPAGDRDVILTGCGYQDDKIRIWDAASGVRIGTLPVDHGPWSLAIGRAGHRDVIVCGSSDEMIHVWDAVTGERTCPPMPGYVSRRPPNTGRREVRCVAIGRAGDRDVIVSGTWEGTVRIWDAVTGQPTGAPLTGHRDGVWSVAIGRGGSRDLVVSGSRDNTVRIWDAVTGASIGPPLTGHHGWVHAVAIGRAGDRDLIVSGSADTTLIASEHRPHPGRR</sequence>
<evidence type="ECO:0000313" key="5">
    <source>
        <dbReference type="EMBL" id="XBP95513.1"/>
    </source>
</evidence>
<evidence type="ECO:0000256" key="1">
    <source>
        <dbReference type="ARBA" id="ARBA00022574"/>
    </source>
</evidence>
<keyword evidence="2" id="KW-0677">Repeat</keyword>
<dbReference type="SUPFAM" id="SSF50978">
    <property type="entry name" value="WD40 repeat-like"/>
    <property type="match status" value="2"/>
</dbReference>
<evidence type="ECO:0000256" key="3">
    <source>
        <dbReference type="PROSITE-ProRule" id="PRU00221"/>
    </source>
</evidence>
<feature type="repeat" description="WD" evidence="3">
    <location>
        <begin position="917"/>
        <end position="960"/>
    </location>
</feature>
<dbReference type="InterPro" id="IPR001680">
    <property type="entry name" value="WD40_rpt"/>
</dbReference>
<evidence type="ECO:0000256" key="2">
    <source>
        <dbReference type="ARBA" id="ARBA00022737"/>
    </source>
</evidence>
<dbReference type="EMBL" id="CP157762">
    <property type="protein sequence ID" value="XBP95513.1"/>
    <property type="molecule type" value="Genomic_DNA"/>
</dbReference>
<name>A0AAU7MDB2_9ACTN</name>
<dbReference type="InterPro" id="IPR020472">
    <property type="entry name" value="WD40_PAC1"/>
</dbReference>
<dbReference type="PANTHER" id="PTHR22847">
    <property type="entry name" value="WD40 REPEAT PROTEIN"/>
    <property type="match status" value="1"/>
</dbReference>
<feature type="domain" description="Orc1-like AAA ATPase" evidence="4">
    <location>
        <begin position="54"/>
        <end position="185"/>
    </location>
</feature>
<dbReference type="InterPro" id="IPR015943">
    <property type="entry name" value="WD40/YVTN_repeat-like_dom_sf"/>
</dbReference>
<evidence type="ECO:0000313" key="6">
    <source>
        <dbReference type="EMBL" id="XCH76216.1"/>
    </source>
</evidence>
<dbReference type="PROSITE" id="PS50082">
    <property type="entry name" value="WD_REPEATS_2"/>
    <property type="match status" value="9"/>
</dbReference>
<protein>
    <submittedName>
        <fullName evidence="5">WD40 repeat domain-containing protein</fullName>
    </submittedName>
</protein>
<dbReference type="Gene3D" id="3.40.50.300">
    <property type="entry name" value="P-loop containing nucleotide triphosphate hydrolases"/>
    <property type="match status" value="1"/>
</dbReference>
<proteinExistence type="predicted"/>
<dbReference type="Pfam" id="PF13191">
    <property type="entry name" value="AAA_16"/>
    <property type="match status" value="1"/>
</dbReference>
<dbReference type="PANTHER" id="PTHR22847:SF637">
    <property type="entry name" value="WD REPEAT DOMAIN 5B"/>
    <property type="match status" value="1"/>
</dbReference>